<dbReference type="PANTHER" id="PTHR30612">
    <property type="entry name" value="SECA INNER MEMBRANE COMPONENT OF SEC PROTEIN SECRETION SYSTEM"/>
    <property type="match status" value="1"/>
</dbReference>
<dbReference type="EMBL" id="DQWE01000400">
    <property type="protein sequence ID" value="HDI83833.1"/>
    <property type="molecule type" value="Genomic_DNA"/>
</dbReference>
<dbReference type="PROSITE" id="PS51192">
    <property type="entry name" value="HELICASE_ATP_BIND_1"/>
    <property type="match status" value="1"/>
</dbReference>
<dbReference type="Pfam" id="PF01043">
    <property type="entry name" value="SecA_PP_bind"/>
    <property type="match status" value="1"/>
</dbReference>
<dbReference type="InterPro" id="IPR011116">
    <property type="entry name" value="SecA_Wing/Scaffold"/>
</dbReference>
<name>A0A7C0VC64_UNCW3</name>
<dbReference type="PANTHER" id="PTHR30612:SF0">
    <property type="entry name" value="CHLOROPLAST PROTEIN-TRANSPORTING ATPASE"/>
    <property type="match status" value="1"/>
</dbReference>
<dbReference type="GO" id="GO:0065002">
    <property type="term" value="P:intracellular protein transmembrane transport"/>
    <property type="evidence" value="ECO:0007669"/>
    <property type="project" value="UniProtKB-UniRule"/>
</dbReference>
<dbReference type="HAMAP" id="MF_01382">
    <property type="entry name" value="SecA"/>
    <property type="match status" value="1"/>
</dbReference>
<dbReference type="InterPro" id="IPR001650">
    <property type="entry name" value="Helicase_C-like"/>
</dbReference>
<evidence type="ECO:0000256" key="15">
    <source>
        <dbReference type="HAMAP-Rule" id="MF_01382"/>
    </source>
</evidence>
<dbReference type="InterPro" id="IPR011130">
    <property type="entry name" value="SecA_preprotein_X-link_dom"/>
</dbReference>
<feature type="domain" description="Helicase ATP-binding" evidence="18">
    <location>
        <begin position="101"/>
        <end position="259"/>
    </location>
</feature>
<dbReference type="Gene3D" id="3.90.1440.10">
    <property type="entry name" value="SecA, preprotein cross-linking domain"/>
    <property type="match status" value="1"/>
</dbReference>
<dbReference type="SUPFAM" id="SSF52540">
    <property type="entry name" value="P-loop containing nucleoside triphosphate hydrolases"/>
    <property type="match status" value="2"/>
</dbReference>
<accession>A0A7C0VC64</accession>
<keyword evidence="10 15" id="KW-0067">ATP-binding</keyword>
<dbReference type="Pfam" id="PF07517">
    <property type="entry name" value="SecA_DEAD"/>
    <property type="match status" value="1"/>
</dbReference>
<protein>
    <recommendedName>
        <fullName evidence="15 16">Protein translocase subunit SecA</fullName>
        <ecNumber evidence="15">7.4.2.8</ecNumber>
    </recommendedName>
</protein>
<keyword evidence="11 15" id="KW-0653">Protein transport</keyword>
<dbReference type="PRINTS" id="PR00906">
    <property type="entry name" value="SECA"/>
</dbReference>
<dbReference type="Proteomes" id="UP000885847">
    <property type="component" value="Unassembled WGS sequence"/>
</dbReference>
<comment type="cofactor">
    <cofactor evidence="1">
        <name>Zn(2+)</name>
        <dbReference type="ChEBI" id="CHEBI:29105"/>
    </cofactor>
</comment>
<dbReference type="EC" id="7.4.2.8" evidence="15"/>
<keyword evidence="8 15" id="KW-0547">Nucleotide-binding</keyword>
<feature type="binding site" evidence="15">
    <location>
        <position position="610"/>
    </location>
    <ligand>
        <name>ATP</name>
        <dbReference type="ChEBI" id="CHEBI:30616"/>
    </ligand>
</feature>
<dbReference type="InterPro" id="IPR036670">
    <property type="entry name" value="SecA_X-link_sf"/>
</dbReference>
<evidence type="ECO:0000256" key="16">
    <source>
        <dbReference type="RuleBase" id="RU003874"/>
    </source>
</evidence>
<dbReference type="GO" id="GO:0005524">
    <property type="term" value="F:ATP binding"/>
    <property type="evidence" value="ECO:0007669"/>
    <property type="project" value="UniProtKB-UniRule"/>
</dbReference>
<dbReference type="InterPro" id="IPR044722">
    <property type="entry name" value="SecA_SF2_C"/>
</dbReference>
<dbReference type="NCBIfam" id="TIGR00963">
    <property type="entry name" value="secA"/>
    <property type="match status" value="1"/>
</dbReference>
<evidence type="ECO:0000313" key="21">
    <source>
        <dbReference type="EMBL" id="HDI83833.1"/>
    </source>
</evidence>
<feature type="binding site" evidence="15">
    <location>
        <position position="99"/>
    </location>
    <ligand>
        <name>ATP</name>
        <dbReference type="ChEBI" id="CHEBI:30616"/>
    </ligand>
</feature>
<evidence type="ECO:0000256" key="10">
    <source>
        <dbReference type="ARBA" id="ARBA00022840"/>
    </source>
</evidence>
<comment type="subcellular location">
    <subcellularLocation>
        <location evidence="15">Cell membrane</location>
        <topology evidence="15">Peripheral membrane protein</topology>
        <orientation evidence="15">Cytoplasmic side</orientation>
    </subcellularLocation>
    <subcellularLocation>
        <location evidence="15">Cytoplasm</location>
    </subcellularLocation>
    <subcellularLocation>
        <location evidence="2">Membrane</location>
        <topology evidence="2">Peripheral membrane protein</topology>
    </subcellularLocation>
    <text evidence="15">Distribution is 50-50.</text>
</comment>
<feature type="domain" description="Helicase C-terminal" evidence="19">
    <location>
        <begin position="520"/>
        <end position="735"/>
    </location>
</feature>
<dbReference type="GO" id="GO:0005886">
    <property type="term" value="C:plasma membrane"/>
    <property type="evidence" value="ECO:0007669"/>
    <property type="project" value="UniProtKB-SubCell"/>
</dbReference>
<evidence type="ECO:0000256" key="14">
    <source>
        <dbReference type="ARBA" id="ARBA00023136"/>
    </source>
</evidence>
<feature type="region of interest" description="Disordered" evidence="17">
    <location>
        <begin position="956"/>
        <end position="981"/>
    </location>
</feature>
<dbReference type="Gene3D" id="1.10.3060.10">
    <property type="entry name" value="Helical scaffold and wing domains of SecA"/>
    <property type="match status" value="1"/>
</dbReference>
<keyword evidence="5 15" id="KW-1003">Cell membrane</keyword>
<evidence type="ECO:0000256" key="7">
    <source>
        <dbReference type="ARBA" id="ARBA00022723"/>
    </source>
</evidence>
<feature type="domain" description="SecA family profile" evidence="20">
    <location>
        <begin position="2"/>
        <end position="731"/>
    </location>
</feature>
<reference evidence="21" key="1">
    <citation type="journal article" date="2020" name="mSystems">
        <title>Genome- and Community-Level Interaction Insights into Carbon Utilization and Element Cycling Functions of Hydrothermarchaeota in Hydrothermal Sediment.</title>
        <authorList>
            <person name="Zhou Z."/>
            <person name="Liu Y."/>
            <person name="Xu W."/>
            <person name="Pan J."/>
            <person name="Luo Z.H."/>
            <person name="Li M."/>
        </authorList>
    </citation>
    <scope>NUCLEOTIDE SEQUENCE [LARGE SCALE GENOMIC DNA]</scope>
    <source>
        <strain evidence="21">HyVt-102</strain>
    </source>
</reference>
<dbReference type="PROSITE" id="PS51194">
    <property type="entry name" value="HELICASE_CTER"/>
    <property type="match status" value="1"/>
</dbReference>
<dbReference type="NCBIfam" id="NF009538">
    <property type="entry name" value="PRK12904.1"/>
    <property type="match status" value="1"/>
</dbReference>
<evidence type="ECO:0000256" key="11">
    <source>
        <dbReference type="ARBA" id="ARBA00022927"/>
    </source>
</evidence>
<dbReference type="GO" id="GO:0006605">
    <property type="term" value="P:protein targeting"/>
    <property type="evidence" value="ECO:0007669"/>
    <property type="project" value="UniProtKB-UniRule"/>
</dbReference>
<evidence type="ECO:0000256" key="1">
    <source>
        <dbReference type="ARBA" id="ARBA00001947"/>
    </source>
</evidence>
<dbReference type="Pfam" id="PF21090">
    <property type="entry name" value="P-loop_SecA"/>
    <property type="match status" value="1"/>
</dbReference>
<dbReference type="SUPFAM" id="SSF81886">
    <property type="entry name" value="Helical scaffold and wing domains of SecA"/>
    <property type="match status" value="1"/>
</dbReference>
<evidence type="ECO:0000256" key="2">
    <source>
        <dbReference type="ARBA" id="ARBA00004170"/>
    </source>
</evidence>
<evidence type="ECO:0000256" key="6">
    <source>
        <dbReference type="ARBA" id="ARBA00022490"/>
    </source>
</evidence>
<organism evidence="21">
    <name type="scientific">candidate division WOR-3 bacterium</name>
    <dbReference type="NCBI Taxonomy" id="2052148"/>
    <lineage>
        <taxon>Bacteria</taxon>
        <taxon>Bacteria division WOR-3</taxon>
    </lineage>
</organism>
<dbReference type="GO" id="GO:0031522">
    <property type="term" value="C:cell envelope Sec protein transport complex"/>
    <property type="evidence" value="ECO:0007669"/>
    <property type="project" value="TreeGrafter"/>
</dbReference>
<evidence type="ECO:0000256" key="17">
    <source>
        <dbReference type="SAM" id="MobiDB-lite"/>
    </source>
</evidence>
<dbReference type="Gene3D" id="3.10.450.50">
    <property type="match status" value="1"/>
</dbReference>
<evidence type="ECO:0000256" key="4">
    <source>
        <dbReference type="ARBA" id="ARBA00022448"/>
    </source>
</evidence>
<evidence type="ECO:0000259" key="20">
    <source>
        <dbReference type="PROSITE" id="PS51196"/>
    </source>
</evidence>
<dbReference type="Gene3D" id="3.40.50.300">
    <property type="entry name" value="P-loop containing nucleotide triphosphate hydrolases"/>
    <property type="match status" value="2"/>
</dbReference>
<dbReference type="GO" id="GO:0008564">
    <property type="term" value="F:protein-exporting ATPase activity"/>
    <property type="evidence" value="ECO:0007669"/>
    <property type="project" value="UniProtKB-EC"/>
</dbReference>
<dbReference type="CDD" id="cd18803">
    <property type="entry name" value="SF2_C_secA"/>
    <property type="match status" value="1"/>
</dbReference>
<proteinExistence type="inferred from homology"/>
<evidence type="ECO:0000259" key="19">
    <source>
        <dbReference type="PROSITE" id="PS51194"/>
    </source>
</evidence>
<dbReference type="AlphaFoldDB" id="A0A7C0VC64"/>
<dbReference type="InterPro" id="IPR036266">
    <property type="entry name" value="SecA_Wing/Scaffold_sf"/>
</dbReference>
<dbReference type="SMART" id="SM00957">
    <property type="entry name" value="SecA_DEAD"/>
    <property type="match status" value="1"/>
</dbReference>
<dbReference type="PROSITE" id="PS01312">
    <property type="entry name" value="SECA"/>
    <property type="match status" value="1"/>
</dbReference>
<sequence length="1033" mass="119499">MFSLLTKIIGSRNDRILRSLWPTVHRINEYFEEFKKLSDEEIPRKTEEFKQRLKEGETLDDLLPEAYGLVKEVERRLLGKKWLVTGLEKEWDMVPYDVQLLGAIVLHQGKIAEMATGEGKTLVATMPLYLNALTGKGCHLVTVNDYLARRDKEWMGPVYETLGLTVGVIQMGMTPEERREQYLADITYGTNNEFGFDYLRDNMAVVPEHRVQRGHHYAIIDEVDSVLIDEARTPLIISGPVEVTVQHYDKLKPAVERVVHKQTLLVNRKIADAERLMKEGKYQEAGVLLLQAKRGAPKNRRLMKLMHEPGVQQLIEDTESKFMKEKKMHEIDEELYFAIDEKANTVDISEMGRNAIAPNNPDFFVLPDLSQELSRIDKDPKLSPREKLVEREAVQREYAEKSEKIHAVHQLLKAYSLFEKDVDYIVQGGKVIIVDEFTGRLMPGRRYSDGLHQALEAKEGVAVERETQTLATITLQNYFRMYEKLAGMTGTAATEASEFWEIYKLDVVVIPTHQPVRRVDYDDLIYRTKREKYNAVINEVERLHKKGIPVLVGTVSVEVSEILSRMLKRKGIPHQVLNAKHHQREAEIVAHAGERGKVTIATNMAGRGTDIKLGEGVVKCPLCCLKKDEALQRAKAPEEREKLEKLWAQCKVQDPSECIEDMPCGLHIIGTERHEARRIDNQLRGRAGRQGDPGASRFYVSLEDDLMRLFSRERIAAAMDRMGIKEGEPVKHRLITRAIENAQKTVERYNFDIRKRLLEYDDVMNKQREVIYSLRNDILDGKDLKDRVFTMIEDVFFYIFDSYTQGRYPENWDWDGLRADLIEHFLVDIDIPDEEKQNIKKGELEEKLLELVKERYEEKERVVGSELMRNYERLIMLQVIDTQWRHHLYELDALKEGISLRSYAQKDPLVEYKREAFAMFEELMFNIHRDVVRFLYRFRPEQVSLPQEVMGTAHKEEAGGIQTPQPQEQKPGVKTPQEKIPTIGDPVLDKKFLEGVEKLKKEGKIKAIKDIGRNWPCPCGSGKKFKKCHGRNL</sequence>
<gene>
    <name evidence="15 21" type="primary">secA</name>
    <name evidence="21" type="ORF">ENF18_08610</name>
</gene>
<evidence type="ECO:0000256" key="5">
    <source>
        <dbReference type="ARBA" id="ARBA00022475"/>
    </source>
</evidence>
<dbReference type="GO" id="GO:0046872">
    <property type="term" value="F:metal ion binding"/>
    <property type="evidence" value="ECO:0007669"/>
    <property type="project" value="UniProtKB-KW"/>
</dbReference>
<dbReference type="FunFam" id="1.10.3060.10:FF:000003">
    <property type="entry name" value="Protein translocase subunit SecA"/>
    <property type="match status" value="1"/>
</dbReference>
<dbReference type="CDD" id="cd17928">
    <property type="entry name" value="DEXDc_SecA"/>
    <property type="match status" value="1"/>
</dbReference>
<dbReference type="InterPro" id="IPR004027">
    <property type="entry name" value="SEC_C_motif"/>
</dbReference>
<keyword evidence="13 15" id="KW-0811">Translocation</keyword>
<evidence type="ECO:0000256" key="8">
    <source>
        <dbReference type="ARBA" id="ARBA00022741"/>
    </source>
</evidence>
<dbReference type="Pfam" id="PF02810">
    <property type="entry name" value="SEC-C"/>
    <property type="match status" value="1"/>
</dbReference>
<comment type="caution">
    <text evidence="21">The sequence shown here is derived from an EMBL/GenBank/DDBJ whole genome shotgun (WGS) entry which is preliminary data.</text>
</comment>
<evidence type="ECO:0000256" key="13">
    <source>
        <dbReference type="ARBA" id="ARBA00023010"/>
    </source>
</evidence>
<dbReference type="InterPro" id="IPR027417">
    <property type="entry name" value="P-loop_NTPase"/>
</dbReference>
<evidence type="ECO:0000256" key="3">
    <source>
        <dbReference type="ARBA" id="ARBA00007650"/>
    </source>
</evidence>
<evidence type="ECO:0000259" key="18">
    <source>
        <dbReference type="PROSITE" id="PS51192"/>
    </source>
</evidence>
<comment type="function">
    <text evidence="15">Part of the Sec protein translocase complex. Interacts with the SecYEG preprotein conducting channel. Has a central role in coupling the hydrolysis of ATP to the transfer of proteins into and across the cell membrane, serving as an ATP-driven molecular motor driving the stepwise translocation of polypeptide chains across the membrane.</text>
</comment>
<keyword evidence="14 15" id="KW-0472">Membrane</keyword>
<dbReference type="GO" id="GO:0043952">
    <property type="term" value="P:protein transport by the Sec complex"/>
    <property type="evidence" value="ECO:0007669"/>
    <property type="project" value="UniProtKB-ARBA"/>
</dbReference>
<dbReference type="PROSITE" id="PS51196">
    <property type="entry name" value="SECA_MOTOR_DEAD"/>
    <property type="match status" value="1"/>
</dbReference>
<dbReference type="SUPFAM" id="SSF81767">
    <property type="entry name" value="Pre-protein crosslinking domain of SecA"/>
    <property type="match status" value="1"/>
</dbReference>
<dbReference type="InterPro" id="IPR011115">
    <property type="entry name" value="SecA_DEAD"/>
</dbReference>
<keyword evidence="12 15" id="KW-1278">Translocase</keyword>
<dbReference type="InterPro" id="IPR014018">
    <property type="entry name" value="SecA_motor_DEAD"/>
</dbReference>
<dbReference type="InterPro" id="IPR000185">
    <property type="entry name" value="SecA"/>
</dbReference>
<comment type="catalytic activity">
    <reaction evidence="15">
        <text>ATP + H2O + cellular proteinSide 1 = ADP + phosphate + cellular proteinSide 2.</text>
        <dbReference type="EC" id="7.4.2.8"/>
    </reaction>
</comment>
<keyword evidence="7" id="KW-0479">Metal-binding</keyword>
<dbReference type="InterPro" id="IPR020937">
    <property type="entry name" value="SecA_CS"/>
</dbReference>
<keyword evidence="6 15" id="KW-0963">Cytoplasm</keyword>
<dbReference type="Pfam" id="PF07516">
    <property type="entry name" value="SecA_SW"/>
    <property type="match status" value="1"/>
</dbReference>
<dbReference type="GO" id="GO:0005829">
    <property type="term" value="C:cytosol"/>
    <property type="evidence" value="ECO:0007669"/>
    <property type="project" value="TreeGrafter"/>
</dbReference>
<dbReference type="SMART" id="SM00958">
    <property type="entry name" value="SecA_PP_bind"/>
    <property type="match status" value="1"/>
</dbReference>
<feature type="binding site" evidence="15">
    <location>
        <begin position="117"/>
        <end position="121"/>
    </location>
    <ligand>
        <name>ATP</name>
        <dbReference type="ChEBI" id="CHEBI:30616"/>
    </ligand>
</feature>
<evidence type="ECO:0000256" key="9">
    <source>
        <dbReference type="ARBA" id="ARBA00022833"/>
    </source>
</evidence>
<keyword evidence="4 15" id="KW-0813">Transport</keyword>
<dbReference type="FunFam" id="3.40.50.300:FF:000113">
    <property type="entry name" value="Preprotein translocase subunit SecA"/>
    <property type="match status" value="1"/>
</dbReference>
<evidence type="ECO:0000256" key="12">
    <source>
        <dbReference type="ARBA" id="ARBA00022967"/>
    </source>
</evidence>
<dbReference type="FunFam" id="3.40.50.300:FF:000246">
    <property type="entry name" value="Preprotein translocase subunit SecA"/>
    <property type="match status" value="1"/>
</dbReference>
<dbReference type="InterPro" id="IPR014001">
    <property type="entry name" value="Helicase_ATP-bd"/>
</dbReference>
<comment type="subunit">
    <text evidence="15">Monomer and homodimer. Part of the essential Sec protein translocation apparatus which comprises SecA, SecYEG and auxiliary proteins SecDF. Other proteins may also be involved.</text>
</comment>
<dbReference type="GO" id="GO:0017038">
    <property type="term" value="P:protein import"/>
    <property type="evidence" value="ECO:0007669"/>
    <property type="project" value="InterPro"/>
</dbReference>
<keyword evidence="9" id="KW-0862">Zinc</keyword>
<comment type="similarity">
    <text evidence="3 15 16">Belongs to the SecA family.</text>
</comment>